<dbReference type="Proteomes" id="UP000004431">
    <property type="component" value="Unassembled WGS sequence"/>
</dbReference>
<dbReference type="EMBL" id="AEDQ01000030">
    <property type="protein sequence ID" value="EFL43740.1"/>
    <property type="molecule type" value="Genomic_DNA"/>
</dbReference>
<evidence type="ECO:0000313" key="4">
    <source>
        <dbReference type="Proteomes" id="UP000004431"/>
    </source>
</evidence>
<protein>
    <recommendedName>
        <fullName evidence="2">Heparan-alpha-glucosaminide N-acetyltransferase catalytic domain-containing protein</fullName>
    </recommendedName>
</protein>
<dbReference type="Pfam" id="PF07786">
    <property type="entry name" value="HGSNAT_cat"/>
    <property type="match status" value="1"/>
</dbReference>
<feature type="transmembrane region" description="Helical" evidence="1">
    <location>
        <begin position="78"/>
        <end position="95"/>
    </location>
</feature>
<feature type="transmembrane region" description="Helical" evidence="1">
    <location>
        <begin position="39"/>
        <end position="58"/>
    </location>
</feature>
<sequence>MRTAAVHEANSVCAGSIDSVSHVARVTHTPQVRLRCIDVIRGICCISMVVFHACFIAQELFGVPLDWFSGVLQQLWRAHIAWSFLFIAGMMCAFTHHMYKRIACYGVTSALIWLVSSSPYVDLPISYGIIFCMCASTILAAILQTCSMRFAHYGWVAVFICAFVLTIHVPEGVFGAGGFTLSLPSQLYTTNSFAFLGFCSHTFESWDYYPLVPFSFLYLAGYAFAHTRKAGTKPLEKTALEQLCVQLVSTSRIWRAVSNIGKHTLFVYVLHPVCIYAAGSAICALIR</sequence>
<gene>
    <name evidence="3" type="ORF">HMPREF9248_0156</name>
</gene>
<dbReference type="InterPro" id="IPR012429">
    <property type="entry name" value="HGSNAT_cat"/>
</dbReference>
<evidence type="ECO:0000259" key="2">
    <source>
        <dbReference type="Pfam" id="PF07786"/>
    </source>
</evidence>
<feature type="transmembrane region" description="Helical" evidence="1">
    <location>
        <begin position="208"/>
        <end position="225"/>
    </location>
</feature>
<feature type="transmembrane region" description="Helical" evidence="1">
    <location>
        <begin position="150"/>
        <end position="167"/>
    </location>
</feature>
<evidence type="ECO:0000256" key="1">
    <source>
        <dbReference type="SAM" id="Phobius"/>
    </source>
</evidence>
<reference evidence="3 4" key="1">
    <citation type="submission" date="2010-08" db="EMBL/GenBank/DDBJ databases">
        <authorList>
            <person name="Durkin A.S."/>
            <person name="Madupu R."/>
            <person name="Torralba M."/>
            <person name="Gillis M."/>
            <person name="Methe B."/>
            <person name="Sutton G."/>
            <person name="Nelson K.E."/>
        </authorList>
    </citation>
    <scope>NUCLEOTIDE SEQUENCE [LARGE SCALE GENOMIC DNA]</scope>
    <source>
        <strain evidence="3 4">PB189-T1-4</strain>
    </source>
</reference>
<keyword evidence="4" id="KW-1185">Reference proteome</keyword>
<keyword evidence="1" id="KW-0812">Transmembrane</keyword>
<feature type="transmembrane region" description="Helical" evidence="1">
    <location>
        <begin position="265"/>
        <end position="286"/>
    </location>
</feature>
<accession>A0ABP2J3G9</accession>
<comment type="caution">
    <text evidence="3">The sequence shown here is derived from an EMBL/GenBank/DDBJ whole genome shotgun (WGS) entry which is preliminary data.</text>
</comment>
<evidence type="ECO:0000313" key="3">
    <source>
        <dbReference type="EMBL" id="EFL43740.1"/>
    </source>
</evidence>
<feature type="transmembrane region" description="Helical" evidence="1">
    <location>
        <begin position="102"/>
        <end position="119"/>
    </location>
</feature>
<proteinExistence type="predicted"/>
<feature type="domain" description="Heparan-alpha-glucosaminide N-acetyltransferase catalytic" evidence="2">
    <location>
        <begin position="33"/>
        <end position="271"/>
    </location>
</feature>
<feature type="transmembrane region" description="Helical" evidence="1">
    <location>
        <begin position="125"/>
        <end position="143"/>
    </location>
</feature>
<organism evidence="3 4">
    <name type="scientific">Fannyhessea vaginae PB189-T1-4</name>
    <dbReference type="NCBI Taxonomy" id="866774"/>
    <lineage>
        <taxon>Bacteria</taxon>
        <taxon>Bacillati</taxon>
        <taxon>Actinomycetota</taxon>
        <taxon>Coriobacteriia</taxon>
        <taxon>Coriobacteriales</taxon>
        <taxon>Atopobiaceae</taxon>
        <taxon>Fannyhessea</taxon>
    </lineage>
</organism>
<name>A0ABP2J3G9_9ACTN</name>
<keyword evidence="1" id="KW-0472">Membrane</keyword>
<keyword evidence="1" id="KW-1133">Transmembrane helix</keyword>